<dbReference type="RefSeq" id="WP_380619500.1">
    <property type="nucleotide sequence ID" value="NZ_JBHSDK010000012.1"/>
</dbReference>
<keyword evidence="3" id="KW-1185">Reference proteome</keyword>
<evidence type="ECO:0008006" key="4">
    <source>
        <dbReference type="Google" id="ProtNLM"/>
    </source>
</evidence>
<sequence>MKRKLLTTLAAAGLMTLASAGPAAAATGDFSPSKGDHCVTNLDTLETNCYETFTESIAEATGGIVTDAPSDPLDAVESKAFADSVNYGMDATQSSVEPKADAYLLSVEYEHRYRGGNGGKTWAHYGTRPCLVDGKRDYQINDIRTQVDPWWNDRISSFQGYHTCDVNHYQHSHQEGSSTGPKKSMDDMGYMNDRTTSLTWG</sequence>
<accession>A0ABV8TX01</accession>
<evidence type="ECO:0000313" key="3">
    <source>
        <dbReference type="Proteomes" id="UP001595823"/>
    </source>
</evidence>
<evidence type="ECO:0000313" key="2">
    <source>
        <dbReference type="EMBL" id="MFC4335122.1"/>
    </source>
</evidence>
<gene>
    <name evidence="2" type="ORF">ACFPET_07910</name>
</gene>
<evidence type="ECO:0000256" key="1">
    <source>
        <dbReference type="SAM" id="SignalP"/>
    </source>
</evidence>
<dbReference type="Gene3D" id="2.60.20.10">
    <property type="entry name" value="Crystallins"/>
    <property type="match status" value="1"/>
</dbReference>
<dbReference type="EMBL" id="JBHSDK010000012">
    <property type="protein sequence ID" value="MFC4335122.1"/>
    <property type="molecule type" value="Genomic_DNA"/>
</dbReference>
<comment type="caution">
    <text evidence="2">The sequence shown here is derived from an EMBL/GenBank/DDBJ whole genome shotgun (WGS) entry which is preliminary data.</text>
</comment>
<reference evidence="3" key="1">
    <citation type="journal article" date="2019" name="Int. J. Syst. Evol. Microbiol.">
        <title>The Global Catalogue of Microorganisms (GCM) 10K type strain sequencing project: providing services to taxonomists for standard genome sequencing and annotation.</title>
        <authorList>
            <consortium name="The Broad Institute Genomics Platform"/>
            <consortium name="The Broad Institute Genome Sequencing Center for Infectious Disease"/>
            <person name="Wu L."/>
            <person name="Ma J."/>
        </authorList>
    </citation>
    <scope>NUCLEOTIDE SEQUENCE [LARGE SCALE GENOMIC DNA]</scope>
    <source>
        <strain evidence="3">IBRC-M 10908</strain>
    </source>
</reference>
<name>A0ABV8TX01_9ACTN</name>
<keyword evidence="1" id="KW-0732">Signal</keyword>
<proteinExistence type="predicted"/>
<protein>
    <recommendedName>
        <fullName evidence="4">Secreted protein</fullName>
    </recommendedName>
</protein>
<feature type="chain" id="PRO_5046045426" description="Secreted protein" evidence="1">
    <location>
        <begin position="26"/>
        <end position="201"/>
    </location>
</feature>
<organism evidence="2 3">
    <name type="scientific">Salininema proteolyticum</name>
    <dbReference type="NCBI Taxonomy" id="1607685"/>
    <lineage>
        <taxon>Bacteria</taxon>
        <taxon>Bacillati</taxon>
        <taxon>Actinomycetota</taxon>
        <taxon>Actinomycetes</taxon>
        <taxon>Glycomycetales</taxon>
        <taxon>Glycomycetaceae</taxon>
        <taxon>Salininema</taxon>
    </lineage>
</organism>
<feature type="signal peptide" evidence="1">
    <location>
        <begin position="1"/>
        <end position="25"/>
    </location>
</feature>
<dbReference type="Proteomes" id="UP001595823">
    <property type="component" value="Unassembled WGS sequence"/>
</dbReference>